<proteinExistence type="predicted"/>
<dbReference type="PANTHER" id="PTHR37031">
    <property type="entry name" value="METALLOPHOSPHATASE BINDING DOMAIN PROTEIN"/>
    <property type="match status" value="1"/>
</dbReference>
<dbReference type="InterPro" id="IPR056702">
    <property type="entry name" value="DUF7800"/>
</dbReference>
<dbReference type="InterPro" id="IPR029052">
    <property type="entry name" value="Metallo-depent_PP-like"/>
</dbReference>
<dbReference type="PANTHER" id="PTHR37031:SF2">
    <property type="entry name" value="PHOD-LIKE PHOSPHATASE METALLOPHOSPHATASE DOMAIN-CONTAINING PROTEIN"/>
    <property type="match status" value="1"/>
</dbReference>
<dbReference type="Pfam" id="PF09423">
    <property type="entry name" value="PhoD"/>
    <property type="match status" value="1"/>
</dbReference>
<evidence type="ECO:0000313" key="4">
    <source>
        <dbReference type="EMBL" id="TQL32654.1"/>
    </source>
</evidence>
<evidence type="ECO:0000313" key="5">
    <source>
        <dbReference type="Proteomes" id="UP000318336"/>
    </source>
</evidence>
<dbReference type="SUPFAM" id="SSF56300">
    <property type="entry name" value="Metallo-dependent phosphatases"/>
    <property type="match status" value="1"/>
</dbReference>
<evidence type="ECO:0000259" key="2">
    <source>
        <dbReference type="Pfam" id="PF09423"/>
    </source>
</evidence>
<reference evidence="4 5" key="1">
    <citation type="submission" date="2019-06" db="EMBL/GenBank/DDBJ databases">
        <title>Sequencing the genomes of 1000 actinobacteria strains.</title>
        <authorList>
            <person name="Klenk H.-P."/>
        </authorList>
    </citation>
    <scope>NUCLEOTIDE SEQUENCE [LARGE SCALE GENOMIC DNA]</scope>
    <source>
        <strain evidence="4 5">DSM 24617</strain>
    </source>
</reference>
<protein>
    <submittedName>
        <fullName evidence="4">PhoD-like phosphatase</fullName>
    </submittedName>
</protein>
<dbReference type="Gene3D" id="3.60.21.70">
    <property type="entry name" value="PhoD-like phosphatase"/>
    <property type="match status" value="1"/>
</dbReference>
<dbReference type="OrthoDB" id="9795624at2"/>
<feature type="region of interest" description="Disordered" evidence="1">
    <location>
        <begin position="557"/>
        <end position="583"/>
    </location>
</feature>
<evidence type="ECO:0000256" key="1">
    <source>
        <dbReference type="SAM" id="MobiDB-lite"/>
    </source>
</evidence>
<dbReference type="InterPro" id="IPR038607">
    <property type="entry name" value="PhoD-like_sf"/>
</dbReference>
<feature type="domain" description="PhoD-like phosphatase metallophosphatase" evidence="2">
    <location>
        <begin position="140"/>
        <end position="472"/>
    </location>
</feature>
<dbReference type="EMBL" id="VFOK01000001">
    <property type="protein sequence ID" value="TQL32654.1"/>
    <property type="molecule type" value="Genomic_DNA"/>
</dbReference>
<dbReference type="CDD" id="cd07389">
    <property type="entry name" value="MPP_PhoD"/>
    <property type="match status" value="1"/>
</dbReference>
<sequence length="583" mass="65770">MPDLVLGPLLRHVGERTASVWVETADFCTVTVRAGEQSWSMRTFRVQDHHYALVQVDGLEPGSVQDYTVEIDGEQVWPLADSPYPPSRIATIERDKPTRLAFGSCRTSVPHDAEHTRTHGVDALRATAVHLANHPDSSHWPDMVAFLGDQVYADETSEEMRAYIEQRRGLEEPPGEELKDFEEYAHLYWLAWTDPANRWLLSTLPSVMIFDDHDVRDDWNTSDAWHEEMNATDWWHERLMGALMSYWVYQHAGNLSPEALAEDEVWQRVLAHQDSEVTHELDLTEVLHDLSYEVDRHPERYRFSFAIDLGDARLLMIDSRAARELEPGKRNMLDPSELEWLDENMRGDVEHLLIGTSLPFLLPPGIHDLEAWNEAMAEGAWGERFGRLGEKLRQAVDLEHWAAFEHGFDQMTDFTMSVARGERGRPPATITFLSGDVHNSYVTRIDDPEQYGARSLIVQAVCSPIRNPLPRHVRVLQASLARQLARPMRALAASSEKVPDPPYPWSITDGPWFDNNLAVLQVDGPQLELTWHTGDISAGDPQEPELRTVATVIIDRPGASPGPDPTGLVGAADARAGDGHDQG</sequence>
<dbReference type="Proteomes" id="UP000318336">
    <property type="component" value="Unassembled WGS sequence"/>
</dbReference>
<dbReference type="Pfam" id="PF25077">
    <property type="entry name" value="DUF7800"/>
    <property type="match status" value="1"/>
</dbReference>
<comment type="caution">
    <text evidence="4">The sequence shown here is derived from an EMBL/GenBank/DDBJ whole genome shotgun (WGS) entry which is preliminary data.</text>
</comment>
<name>A0A542XA40_9MICO</name>
<keyword evidence="5" id="KW-1185">Reference proteome</keyword>
<dbReference type="AlphaFoldDB" id="A0A542XA40"/>
<dbReference type="RefSeq" id="WP_142004718.1">
    <property type="nucleotide sequence ID" value="NZ_CAJTBP010000001.1"/>
</dbReference>
<accession>A0A542XA40</accession>
<gene>
    <name evidence="4" type="ORF">FB554_0786</name>
</gene>
<organism evidence="4 5">
    <name type="scientific">Barrientosiimonas humi</name>
    <dbReference type="NCBI Taxonomy" id="999931"/>
    <lineage>
        <taxon>Bacteria</taxon>
        <taxon>Bacillati</taxon>
        <taxon>Actinomycetota</taxon>
        <taxon>Actinomycetes</taxon>
        <taxon>Micrococcales</taxon>
        <taxon>Dermacoccaceae</taxon>
        <taxon>Barrientosiimonas</taxon>
    </lineage>
</organism>
<evidence type="ECO:0000259" key="3">
    <source>
        <dbReference type="Pfam" id="PF25077"/>
    </source>
</evidence>
<dbReference type="InterPro" id="IPR018946">
    <property type="entry name" value="PhoD-like_MPP"/>
</dbReference>
<feature type="domain" description="DUF7800" evidence="3">
    <location>
        <begin position="1"/>
        <end position="89"/>
    </location>
</feature>